<dbReference type="PANTHER" id="PTHR22753:SF24">
    <property type="entry name" value="ESTERASE_LIPASE_THIOESTERASE FAMILY PROTEIN"/>
    <property type="match status" value="1"/>
</dbReference>
<keyword evidence="2" id="KW-1185">Reference proteome</keyword>
<proteinExistence type="predicted"/>
<evidence type="ECO:0000313" key="2">
    <source>
        <dbReference type="Proteomes" id="UP001054252"/>
    </source>
</evidence>
<reference evidence="1 2" key="1">
    <citation type="journal article" date="2021" name="Commun. Biol.">
        <title>The genome of Shorea leprosula (Dipterocarpaceae) highlights the ecological relevance of drought in aseasonal tropical rainforests.</title>
        <authorList>
            <person name="Ng K.K.S."/>
            <person name="Kobayashi M.J."/>
            <person name="Fawcett J.A."/>
            <person name="Hatakeyama M."/>
            <person name="Paape T."/>
            <person name="Ng C.H."/>
            <person name="Ang C.C."/>
            <person name="Tnah L.H."/>
            <person name="Lee C.T."/>
            <person name="Nishiyama T."/>
            <person name="Sese J."/>
            <person name="O'Brien M.J."/>
            <person name="Copetti D."/>
            <person name="Mohd Noor M.I."/>
            <person name="Ong R.C."/>
            <person name="Putra M."/>
            <person name="Sireger I.Z."/>
            <person name="Indrioko S."/>
            <person name="Kosugi Y."/>
            <person name="Izuno A."/>
            <person name="Isagi Y."/>
            <person name="Lee S.L."/>
            <person name="Shimizu K.K."/>
        </authorList>
    </citation>
    <scope>NUCLEOTIDE SEQUENCE [LARGE SCALE GENOMIC DNA]</scope>
    <source>
        <strain evidence="1">214</strain>
    </source>
</reference>
<dbReference type="GO" id="GO:0016020">
    <property type="term" value="C:membrane"/>
    <property type="evidence" value="ECO:0007669"/>
    <property type="project" value="TreeGrafter"/>
</dbReference>
<name>A0AAV5LTD0_9ROSI</name>
<gene>
    <name evidence="1" type="ORF">SLEP1_g48275</name>
</gene>
<dbReference type="PANTHER" id="PTHR22753">
    <property type="entry name" value="TRANSMEMBRANE PROTEIN 68"/>
    <property type="match status" value="1"/>
</dbReference>
<accession>A0AAV5LTD0</accession>
<evidence type="ECO:0000313" key="1">
    <source>
        <dbReference type="EMBL" id="GKV40666.1"/>
    </source>
</evidence>
<dbReference type="AlphaFoldDB" id="A0AAV5LTD0"/>
<dbReference type="Proteomes" id="UP001054252">
    <property type="component" value="Unassembled WGS sequence"/>
</dbReference>
<protein>
    <submittedName>
        <fullName evidence="1">Uncharacterized protein</fullName>
    </submittedName>
</protein>
<organism evidence="1 2">
    <name type="scientific">Rubroshorea leprosula</name>
    <dbReference type="NCBI Taxonomy" id="152421"/>
    <lineage>
        <taxon>Eukaryota</taxon>
        <taxon>Viridiplantae</taxon>
        <taxon>Streptophyta</taxon>
        <taxon>Embryophyta</taxon>
        <taxon>Tracheophyta</taxon>
        <taxon>Spermatophyta</taxon>
        <taxon>Magnoliopsida</taxon>
        <taxon>eudicotyledons</taxon>
        <taxon>Gunneridae</taxon>
        <taxon>Pentapetalae</taxon>
        <taxon>rosids</taxon>
        <taxon>malvids</taxon>
        <taxon>Malvales</taxon>
        <taxon>Dipterocarpaceae</taxon>
        <taxon>Rubroshorea</taxon>
    </lineage>
</organism>
<comment type="caution">
    <text evidence="1">The sequence shown here is derived from an EMBL/GenBank/DDBJ whole genome shotgun (WGS) entry which is preliminary data.</text>
</comment>
<sequence>MLSTTKDGKVAKGLAGVPLEGPVLYIGYHTLVGLEVIPLVSEFPTQRNILLRGIAHPMLFERLREAGYLMYQPDSIQLMVAVPVSGTNFYKLVSAKSHSLLFPGGLGEALHRKGEAYKLFWPEKSESLSGWLLDLEPK</sequence>
<dbReference type="EMBL" id="BPVZ01000143">
    <property type="protein sequence ID" value="GKV40666.1"/>
    <property type="molecule type" value="Genomic_DNA"/>
</dbReference>